<gene>
    <name evidence="1" type="ORF">Gogos_003047</name>
</gene>
<name>A0A7J9CKY9_GOSGO</name>
<accession>A0A7J9CKY9</accession>
<dbReference type="OrthoDB" id="10581649at2759"/>
<evidence type="ECO:0000313" key="1">
    <source>
        <dbReference type="EMBL" id="MBA0749086.1"/>
    </source>
</evidence>
<dbReference type="Proteomes" id="UP000593579">
    <property type="component" value="Unassembled WGS sequence"/>
</dbReference>
<protein>
    <submittedName>
        <fullName evidence="1">Uncharacterized protein</fullName>
    </submittedName>
</protein>
<dbReference type="AlphaFoldDB" id="A0A7J9CKY9"/>
<reference evidence="1 2" key="1">
    <citation type="journal article" date="2019" name="Genome Biol. Evol.">
        <title>Insights into the evolution of the New World diploid cottons (Gossypium, subgenus Houzingenia) based on genome sequencing.</title>
        <authorList>
            <person name="Grover C.E."/>
            <person name="Arick M.A. 2nd"/>
            <person name="Thrash A."/>
            <person name="Conover J.L."/>
            <person name="Sanders W.S."/>
            <person name="Peterson D.G."/>
            <person name="Frelichowski J.E."/>
            <person name="Scheffler J.A."/>
            <person name="Scheffler B.E."/>
            <person name="Wendel J.F."/>
        </authorList>
    </citation>
    <scope>NUCLEOTIDE SEQUENCE [LARGE SCALE GENOMIC DNA]</scope>
    <source>
        <strain evidence="1">5</strain>
        <tissue evidence="1">Leaf</tissue>
    </source>
</reference>
<organism evidence="1 2">
    <name type="scientific">Gossypium gossypioides</name>
    <name type="common">Mexican cotton</name>
    <name type="synonym">Selera gossypioides</name>
    <dbReference type="NCBI Taxonomy" id="34282"/>
    <lineage>
        <taxon>Eukaryota</taxon>
        <taxon>Viridiplantae</taxon>
        <taxon>Streptophyta</taxon>
        <taxon>Embryophyta</taxon>
        <taxon>Tracheophyta</taxon>
        <taxon>Spermatophyta</taxon>
        <taxon>Magnoliopsida</taxon>
        <taxon>eudicotyledons</taxon>
        <taxon>Gunneridae</taxon>
        <taxon>Pentapetalae</taxon>
        <taxon>rosids</taxon>
        <taxon>malvids</taxon>
        <taxon>Malvales</taxon>
        <taxon>Malvaceae</taxon>
        <taxon>Malvoideae</taxon>
        <taxon>Gossypium</taxon>
    </lineage>
</organism>
<evidence type="ECO:0000313" key="2">
    <source>
        <dbReference type="Proteomes" id="UP000593579"/>
    </source>
</evidence>
<sequence length="97" mass="11205">MILRIPLAKFPHDDFMVWRGESMGEFTGRKKSGAQTVKFIKQYIHELIELDRKNLALSPDSNRWRPPQSVTVGRDLGITHAEIERDCLTVIKKVQNT</sequence>
<comment type="caution">
    <text evidence="1">The sequence shown here is derived from an EMBL/GenBank/DDBJ whole genome shotgun (WGS) entry which is preliminary data.</text>
</comment>
<proteinExistence type="predicted"/>
<dbReference type="EMBL" id="JABEZY010000011">
    <property type="protein sequence ID" value="MBA0749086.1"/>
    <property type="molecule type" value="Genomic_DNA"/>
</dbReference>
<keyword evidence="2" id="KW-1185">Reference proteome</keyword>